<dbReference type="NCBIfam" id="TIGR03534">
    <property type="entry name" value="RF_mod_PrmC"/>
    <property type="match status" value="1"/>
</dbReference>
<proteinExistence type="inferred from homology"/>
<keyword evidence="2 4" id="KW-0808">Transferase</keyword>
<dbReference type="InterPro" id="IPR050320">
    <property type="entry name" value="N5-glutamine_MTase"/>
</dbReference>
<comment type="similarity">
    <text evidence="4">Belongs to the protein N5-glutamine methyltransferase family. PrmC subfamily.</text>
</comment>
<dbReference type="PANTHER" id="PTHR18895">
    <property type="entry name" value="HEMK METHYLTRANSFERASE"/>
    <property type="match status" value="1"/>
</dbReference>
<comment type="catalytic activity">
    <reaction evidence="4">
        <text>L-glutaminyl-[peptide chain release factor] + S-adenosyl-L-methionine = N(5)-methyl-L-glutaminyl-[peptide chain release factor] + S-adenosyl-L-homocysteine + H(+)</text>
        <dbReference type="Rhea" id="RHEA:42896"/>
        <dbReference type="Rhea" id="RHEA-COMP:10271"/>
        <dbReference type="Rhea" id="RHEA-COMP:10272"/>
        <dbReference type="ChEBI" id="CHEBI:15378"/>
        <dbReference type="ChEBI" id="CHEBI:30011"/>
        <dbReference type="ChEBI" id="CHEBI:57856"/>
        <dbReference type="ChEBI" id="CHEBI:59789"/>
        <dbReference type="ChEBI" id="CHEBI:61891"/>
        <dbReference type="EC" id="2.1.1.297"/>
    </reaction>
</comment>
<dbReference type="STRING" id="1802391.A3D72_02670"/>
<dbReference type="Pfam" id="PF06325">
    <property type="entry name" value="PrmA"/>
    <property type="match status" value="1"/>
</dbReference>
<comment type="caution">
    <text evidence="4">Lacks conserved residue(s) required for the propagation of feature annotation.</text>
</comment>
<dbReference type="Proteomes" id="UP000176303">
    <property type="component" value="Unassembled WGS sequence"/>
</dbReference>
<evidence type="ECO:0000259" key="5">
    <source>
        <dbReference type="Pfam" id="PF17827"/>
    </source>
</evidence>
<dbReference type="Gene3D" id="1.10.8.10">
    <property type="entry name" value="DNA helicase RuvA subunit, C-terminal domain"/>
    <property type="match status" value="1"/>
</dbReference>
<evidence type="ECO:0000256" key="4">
    <source>
        <dbReference type="HAMAP-Rule" id="MF_02126"/>
    </source>
</evidence>
<dbReference type="GO" id="GO:0032259">
    <property type="term" value="P:methylation"/>
    <property type="evidence" value="ECO:0007669"/>
    <property type="project" value="UniProtKB-KW"/>
</dbReference>
<name>A0A1F7U6B4_9BACT</name>
<comment type="caution">
    <text evidence="6">The sequence shown here is derived from an EMBL/GenBank/DDBJ whole genome shotgun (WGS) entry which is preliminary data.</text>
</comment>
<dbReference type="InterPro" id="IPR004556">
    <property type="entry name" value="HemK-like"/>
</dbReference>
<feature type="binding site" evidence="4">
    <location>
        <position position="144"/>
    </location>
    <ligand>
        <name>S-adenosyl-L-methionine</name>
        <dbReference type="ChEBI" id="CHEBI:59789"/>
    </ligand>
</feature>
<feature type="binding site" evidence="4">
    <location>
        <position position="193"/>
    </location>
    <ligand>
        <name>S-adenosyl-L-methionine</name>
        <dbReference type="ChEBI" id="CHEBI:59789"/>
    </ligand>
</feature>
<dbReference type="InterPro" id="IPR029063">
    <property type="entry name" value="SAM-dependent_MTases_sf"/>
</dbReference>
<comment type="function">
    <text evidence="4">Methylates the class 1 translation termination release factors RF1/PrfA and RF2/PrfB on the glutamine residue of the universally conserved GGQ motif.</text>
</comment>
<dbReference type="SUPFAM" id="SSF53335">
    <property type="entry name" value="S-adenosyl-L-methionine-dependent methyltransferases"/>
    <property type="match status" value="1"/>
</dbReference>
<dbReference type="NCBIfam" id="TIGR00536">
    <property type="entry name" value="hemK_fam"/>
    <property type="match status" value="1"/>
</dbReference>
<keyword evidence="3 4" id="KW-0949">S-adenosyl-L-methionine</keyword>
<feature type="domain" description="Release factor glutamine methyltransferase N-terminal" evidence="5">
    <location>
        <begin position="5"/>
        <end position="77"/>
    </location>
</feature>
<dbReference type="Gene3D" id="3.40.50.150">
    <property type="entry name" value="Vaccinia Virus protein VP39"/>
    <property type="match status" value="1"/>
</dbReference>
<gene>
    <name evidence="4" type="primary">prmC</name>
    <name evidence="6" type="ORF">A3D72_02670</name>
</gene>
<evidence type="ECO:0000313" key="6">
    <source>
        <dbReference type="EMBL" id="OGL73805.1"/>
    </source>
</evidence>
<dbReference type="EMBL" id="MGDZ01000019">
    <property type="protein sequence ID" value="OGL73805.1"/>
    <property type="molecule type" value="Genomic_DNA"/>
</dbReference>
<dbReference type="CDD" id="cd02440">
    <property type="entry name" value="AdoMet_MTases"/>
    <property type="match status" value="1"/>
</dbReference>
<organism evidence="6 7">
    <name type="scientific">Candidatus Uhrbacteria bacterium RIFCSPHIGHO2_02_FULL_57_19</name>
    <dbReference type="NCBI Taxonomy" id="1802391"/>
    <lineage>
        <taxon>Bacteria</taxon>
        <taxon>Candidatus Uhriibacteriota</taxon>
    </lineage>
</organism>
<dbReference type="InterPro" id="IPR019874">
    <property type="entry name" value="RF_methyltr_PrmC"/>
</dbReference>
<keyword evidence="1 4" id="KW-0489">Methyltransferase</keyword>
<protein>
    <recommendedName>
        <fullName evidence="4">Release factor glutamine methyltransferase</fullName>
        <shortName evidence="4">RF MTase</shortName>
        <ecNumber evidence="4">2.1.1.297</ecNumber>
    </recommendedName>
    <alternativeName>
        <fullName evidence="4">N5-glutamine methyltransferase PrmC</fullName>
    </alternativeName>
    <alternativeName>
        <fullName evidence="4">Protein-(glutamine-N5) MTase PrmC</fullName>
    </alternativeName>
    <alternativeName>
        <fullName evidence="4">Protein-glutamine N-methyltransferase PrmC</fullName>
    </alternativeName>
</protein>
<dbReference type="AlphaFoldDB" id="A0A1F7U6B4"/>
<accession>A0A1F7U6B4</accession>
<reference evidence="6 7" key="1">
    <citation type="journal article" date="2016" name="Nat. Commun.">
        <title>Thousands of microbial genomes shed light on interconnected biogeochemical processes in an aquifer system.</title>
        <authorList>
            <person name="Anantharaman K."/>
            <person name="Brown C.T."/>
            <person name="Hug L.A."/>
            <person name="Sharon I."/>
            <person name="Castelle C.J."/>
            <person name="Probst A.J."/>
            <person name="Thomas B.C."/>
            <person name="Singh A."/>
            <person name="Wilkins M.J."/>
            <person name="Karaoz U."/>
            <person name="Brodie E.L."/>
            <person name="Williams K.H."/>
            <person name="Hubbard S.S."/>
            <person name="Banfield J.F."/>
        </authorList>
    </citation>
    <scope>NUCLEOTIDE SEQUENCE [LARGE SCALE GENOMIC DNA]</scope>
</reference>
<evidence type="ECO:0000256" key="3">
    <source>
        <dbReference type="ARBA" id="ARBA00022691"/>
    </source>
</evidence>
<sequence>MIIQEALRLGIARLSRASDHRDSAALDAEILLSSALGVEREKLYIHSGDPMPKRALATYHRYLARRGRHEPVAYILGEKEFFGLRFTVNRNVLILRPETETLVEEVIRKVGKKKVTIIDVGTGSGAIAVALAKNLPNARIVATDISSKALTIARANARRHGVSNRIRFVRANLLPKLLHAARSTLHADIVVANLPYLPTAVWKKTTPEIRRYEPRTALDGGRDGLDLYRKLLDQMTHLRWSSAFFEIDPHQVRSMSALIRNFFPATTIAPVPDLQERKRFLVVRSKNRGQ</sequence>
<feature type="binding site" evidence="4">
    <location>
        <begin position="121"/>
        <end position="125"/>
    </location>
    <ligand>
        <name>S-adenosyl-L-methionine</name>
        <dbReference type="ChEBI" id="CHEBI:59789"/>
    </ligand>
</feature>
<dbReference type="HAMAP" id="MF_02126">
    <property type="entry name" value="RF_methyltr_PrmC"/>
    <property type="match status" value="1"/>
</dbReference>
<dbReference type="GO" id="GO:0102559">
    <property type="term" value="F:peptide chain release factor N(5)-glutamine methyltransferase activity"/>
    <property type="evidence" value="ECO:0007669"/>
    <property type="project" value="UniProtKB-EC"/>
</dbReference>
<dbReference type="Pfam" id="PF17827">
    <property type="entry name" value="PrmC_N"/>
    <property type="match status" value="1"/>
</dbReference>
<evidence type="ECO:0000313" key="7">
    <source>
        <dbReference type="Proteomes" id="UP000176303"/>
    </source>
</evidence>
<evidence type="ECO:0000256" key="1">
    <source>
        <dbReference type="ARBA" id="ARBA00022603"/>
    </source>
</evidence>
<dbReference type="InterPro" id="IPR040758">
    <property type="entry name" value="PrmC_N"/>
</dbReference>
<dbReference type="PANTHER" id="PTHR18895:SF74">
    <property type="entry name" value="MTRF1L RELEASE FACTOR GLUTAMINE METHYLTRANSFERASE"/>
    <property type="match status" value="1"/>
</dbReference>
<dbReference type="EC" id="2.1.1.297" evidence="4"/>
<evidence type="ECO:0000256" key="2">
    <source>
        <dbReference type="ARBA" id="ARBA00022679"/>
    </source>
</evidence>